<keyword evidence="3" id="KW-1185">Reference proteome</keyword>
<accession>A0A2G8RPR6</accession>
<dbReference type="OrthoDB" id="2763280at2759"/>
<gene>
    <name evidence="2" type="ORF">GSI_14808</name>
</gene>
<sequence>MNTANISKDSSLALAVPPEEYSEIPDNEPVDSLAPKPEEKQPGHIPIDIAAIDPHLREIPQSPYTKGNGDETRAKLRVPFFPHGFTLSAVLSDDLSEIVDADVAIPAVDEKGHPEKRALHIEVFCNPAYARRVHTNQARVISTRGAMAIFAAEQIREIIDDIPNFPYELKQIRVLSIDVRSRGTVQPRLFVDGFVMAQQQPDDCLGMMVAQVVPANP</sequence>
<dbReference type="AlphaFoldDB" id="A0A2G8RPR6"/>
<feature type="compositionally biased region" description="Acidic residues" evidence="1">
    <location>
        <begin position="20"/>
        <end position="29"/>
    </location>
</feature>
<protein>
    <submittedName>
        <fullName evidence="2">Uncharacterized protein</fullName>
    </submittedName>
</protein>
<dbReference type="Proteomes" id="UP000230002">
    <property type="component" value="Unassembled WGS sequence"/>
</dbReference>
<feature type="region of interest" description="Disordered" evidence="1">
    <location>
        <begin position="1"/>
        <end position="43"/>
    </location>
</feature>
<comment type="caution">
    <text evidence="2">The sequence shown here is derived from an EMBL/GenBank/DDBJ whole genome shotgun (WGS) entry which is preliminary data.</text>
</comment>
<dbReference type="EMBL" id="AYKW01000068">
    <property type="protein sequence ID" value="PIL23497.1"/>
    <property type="molecule type" value="Genomic_DNA"/>
</dbReference>
<organism evidence="2 3">
    <name type="scientific">Ganoderma sinense ZZ0214-1</name>
    <dbReference type="NCBI Taxonomy" id="1077348"/>
    <lineage>
        <taxon>Eukaryota</taxon>
        <taxon>Fungi</taxon>
        <taxon>Dikarya</taxon>
        <taxon>Basidiomycota</taxon>
        <taxon>Agaricomycotina</taxon>
        <taxon>Agaricomycetes</taxon>
        <taxon>Polyporales</taxon>
        <taxon>Polyporaceae</taxon>
        <taxon>Ganoderma</taxon>
    </lineage>
</organism>
<reference evidence="2 3" key="1">
    <citation type="journal article" date="2015" name="Sci. Rep.">
        <title>Chromosome-level genome map provides insights into diverse defense mechanisms in the medicinal fungus Ganoderma sinense.</title>
        <authorList>
            <person name="Zhu Y."/>
            <person name="Xu J."/>
            <person name="Sun C."/>
            <person name="Zhou S."/>
            <person name="Xu H."/>
            <person name="Nelson D.R."/>
            <person name="Qian J."/>
            <person name="Song J."/>
            <person name="Luo H."/>
            <person name="Xiang L."/>
            <person name="Li Y."/>
            <person name="Xu Z."/>
            <person name="Ji A."/>
            <person name="Wang L."/>
            <person name="Lu S."/>
            <person name="Hayward A."/>
            <person name="Sun W."/>
            <person name="Li X."/>
            <person name="Schwartz D.C."/>
            <person name="Wang Y."/>
            <person name="Chen S."/>
        </authorList>
    </citation>
    <scope>NUCLEOTIDE SEQUENCE [LARGE SCALE GENOMIC DNA]</scope>
    <source>
        <strain evidence="2 3">ZZ0214-1</strain>
    </source>
</reference>
<evidence type="ECO:0000313" key="2">
    <source>
        <dbReference type="EMBL" id="PIL23497.1"/>
    </source>
</evidence>
<evidence type="ECO:0000313" key="3">
    <source>
        <dbReference type="Proteomes" id="UP000230002"/>
    </source>
</evidence>
<evidence type="ECO:0000256" key="1">
    <source>
        <dbReference type="SAM" id="MobiDB-lite"/>
    </source>
</evidence>
<proteinExistence type="predicted"/>
<feature type="compositionally biased region" description="Polar residues" evidence="1">
    <location>
        <begin position="1"/>
        <end position="10"/>
    </location>
</feature>
<name>A0A2G8RPR6_9APHY</name>